<dbReference type="InterPro" id="IPR052338">
    <property type="entry name" value="Transposase_5"/>
</dbReference>
<organism evidence="2 3">
    <name type="scientific">Rhizopus oryzae</name>
    <name type="common">Mucormycosis agent</name>
    <name type="synonym">Rhizopus arrhizus var. delemar</name>
    <dbReference type="NCBI Taxonomy" id="64495"/>
    <lineage>
        <taxon>Eukaryota</taxon>
        <taxon>Fungi</taxon>
        <taxon>Fungi incertae sedis</taxon>
        <taxon>Mucoromycota</taxon>
        <taxon>Mucoromycotina</taxon>
        <taxon>Mucoromycetes</taxon>
        <taxon>Mucorales</taxon>
        <taxon>Mucorineae</taxon>
        <taxon>Rhizopodaceae</taxon>
        <taxon>Rhizopus</taxon>
    </lineage>
</organism>
<dbReference type="AlphaFoldDB" id="A0A9P6WXE6"/>
<dbReference type="PANTHER" id="PTHR23022:SF135">
    <property type="entry name" value="SI:DKEY-77F5.3"/>
    <property type="match status" value="1"/>
</dbReference>
<dbReference type="Gene3D" id="1.10.10.10">
    <property type="entry name" value="Winged helix-like DNA-binding domain superfamily/Winged helix DNA-binding domain"/>
    <property type="match status" value="1"/>
</dbReference>
<sequence>MVNCEISETQRNAIISALRRGKSYDAISNELHVSKGSISNIAKEVDHHSVLQAGQPKKLNIYDARLVLRRFNAGVYKTGEHAARDLSGLGSDICSQTVRNLLKSSKFQFRRKPTALPLTHSSQKALLQFAKKHIGWTEEAWKGVVFSDETKINRLGSDGGSILLWSCLTANGVGYITQVLGGLDSELYCKIMTEDMLSSLEEYDMSKDDIIFQHDNNPKHTSRLTQKWFVDNKVQLLDWTAYSPDLNPIENLWNYLKVRLYAYETALLSMKELFERVADIWYNEITKEYCEQFVCSMPQRLQLVLKEKGGEINY</sequence>
<dbReference type="Proteomes" id="UP000716291">
    <property type="component" value="Unassembled WGS sequence"/>
</dbReference>
<proteinExistence type="predicted"/>
<dbReference type="PANTHER" id="PTHR23022">
    <property type="entry name" value="TRANSPOSABLE ELEMENT-RELATED"/>
    <property type="match status" value="1"/>
</dbReference>
<protein>
    <recommendedName>
        <fullName evidence="1">Tc1-like transposase DDE domain-containing protein</fullName>
    </recommendedName>
</protein>
<evidence type="ECO:0000313" key="2">
    <source>
        <dbReference type="EMBL" id="KAG1300489.1"/>
    </source>
</evidence>
<accession>A0A9P6WXE6</accession>
<feature type="domain" description="Tc1-like transposase DDE" evidence="1">
    <location>
        <begin position="200"/>
        <end position="261"/>
    </location>
</feature>
<dbReference type="Gene3D" id="3.30.420.10">
    <property type="entry name" value="Ribonuclease H-like superfamily/Ribonuclease H"/>
    <property type="match status" value="1"/>
</dbReference>
<dbReference type="InterPro" id="IPR036397">
    <property type="entry name" value="RNaseH_sf"/>
</dbReference>
<dbReference type="EMBL" id="JAANQT010004085">
    <property type="protein sequence ID" value="KAG1300489.1"/>
    <property type="molecule type" value="Genomic_DNA"/>
</dbReference>
<dbReference type="InterPro" id="IPR038717">
    <property type="entry name" value="Tc1-like_DDE_dom"/>
</dbReference>
<keyword evidence="3" id="KW-1185">Reference proteome</keyword>
<evidence type="ECO:0000259" key="1">
    <source>
        <dbReference type="Pfam" id="PF13358"/>
    </source>
</evidence>
<name>A0A9P6WXE6_RHIOR</name>
<dbReference type="Pfam" id="PF13358">
    <property type="entry name" value="DDE_3"/>
    <property type="match status" value="1"/>
</dbReference>
<gene>
    <name evidence="2" type="ORF">G6F64_012653</name>
</gene>
<reference evidence="2" key="1">
    <citation type="journal article" date="2020" name="Microb. Genom.">
        <title>Genetic diversity of clinical and environmental Mucorales isolates obtained from an investigation of mucormycosis cases among solid organ transplant recipients.</title>
        <authorList>
            <person name="Nguyen M.H."/>
            <person name="Kaul D."/>
            <person name="Muto C."/>
            <person name="Cheng S.J."/>
            <person name="Richter R.A."/>
            <person name="Bruno V.M."/>
            <person name="Liu G."/>
            <person name="Beyhan S."/>
            <person name="Sundermann A.J."/>
            <person name="Mounaud S."/>
            <person name="Pasculle A.W."/>
            <person name="Nierman W.C."/>
            <person name="Driscoll E."/>
            <person name="Cumbie R."/>
            <person name="Clancy C.J."/>
            <person name="Dupont C.L."/>
        </authorList>
    </citation>
    <scope>NUCLEOTIDE SEQUENCE</scope>
    <source>
        <strain evidence="2">GL11</strain>
    </source>
</reference>
<evidence type="ECO:0000313" key="3">
    <source>
        <dbReference type="Proteomes" id="UP000716291"/>
    </source>
</evidence>
<dbReference type="InterPro" id="IPR036388">
    <property type="entry name" value="WH-like_DNA-bd_sf"/>
</dbReference>
<comment type="caution">
    <text evidence="2">The sequence shown here is derived from an EMBL/GenBank/DDBJ whole genome shotgun (WGS) entry which is preliminary data.</text>
</comment>
<dbReference type="GO" id="GO:0003676">
    <property type="term" value="F:nucleic acid binding"/>
    <property type="evidence" value="ECO:0007669"/>
    <property type="project" value="InterPro"/>
</dbReference>